<evidence type="ECO:0000313" key="1">
    <source>
        <dbReference type="EMBL" id="CEG60971.1"/>
    </source>
</evidence>
<dbReference type="EMBL" id="LN614830">
    <property type="protein sequence ID" value="CEG60971.1"/>
    <property type="molecule type" value="Genomic_DNA"/>
</dbReference>
<dbReference type="HOGENOM" id="CLU_2048589_0_0_6"/>
<dbReference type="RefSeq" id="WP_045099297.1">
    <property type="nucleotide sequence ID" value="NZ_FMVN01000014.1"/>
</dbReference>
<dbReference type="AlphaFoldDB" id="A0A098GHL3"/>
<organism evidence="1 3">
    <name type="scientific">Legionella micdadei</name>
    <name type="common">Tatlockia micdadei</name>
    <dbReference type="NCBI Taxonomy" id="451"/>
    <lineage>
        <taxon>Bacteria</taxon>
        <taxon>Pseudomonadati</taxon>
        <taxon>Pseudomonadota</taxon>
        <taxon>Gammaproteobacteria</taxon>
        <taxon>Legionellales</taxon>
        <taxon>Legionellaceae</taxon>
        <taxon>Legionella</taxon>
    </lineage>
</organism>
<dbReference type="Proteomes" id="UP000032414">
    <property type="component" value="Chromosome I"/>
</dbReference>
<name>A0A098GHL3_LEGMI</name>
<proteinExistence type="predicted"/>
<dbReference type="KEGG" id="tmc:LMI_1675"/>
<dbReference type="Proteomes" id="UP000182998">
    <property type="component" value="Unassembled WGS sequence"/>
</dbReference>
<dbReference type="EMBL" id="FMVN01000014">
    <property type="protein sequence ID" value="SCY69774.1"/>
    <property type="molecule type" value="Genomic_DNA"/>
</dbReference>
<reference evidence="1" key="1">
    <citation type="submission" date="2014-09" db="EMBL/GenBank/DDBJ databases">
        <authorList>
            <person name="GOMEZ-VALERO Laura"/>
        </authorList>
    </citation>
    <scope>NUCLEOTIDE SEQUENCE</scope>
    <source>
        <strain evidence="1">ATCC33218</strain>
    </source>
</reference>
<evidence type="ECO:0000313" key="4">
    <source>
        <dbReference type="Proteomes" id="UP000182998"/>
    </source>
</evidence>
<protein>
    <submittedName>
        <fullName evidence="1">Uncharacterized protein</fullName>
    </submittedName>
</protein>
<dbReference type="PATRIC" id="fig|451.8.peg.1955"/>
<keyword evidence="4" id="KW-1185">Reference proteome</keyword>
<evidence type="ECO:0000313" key="3">
    <source>
        <dbReference type="Proteomes" id="UP000032414"/>
    </source>
</evidence>
<gene>
    <name evidence="1" type="ORF">LMI_1675</name>
    <name evidence="2" type="ORF">SAMN02982997_02542</name>
</gene>
<evidence type="ECO:0000313" key="2">
    <source>
        <dbReference type="EMBL" id="SCY69774.1"/>
    </source>
</evidence>
<sequence length="120" mass="13002">MSVDLIFGRDLQGYNAYAPQFPTDIFTATLAANTAESVTVPSNFPIWIMYVRVQPNGWVWCSRTDTAAVPAGGTLTSSKSELIAGTIEYKRTVYAGDTISFLTPNTTCDIEVAFFSSSIA</sequence>
<reference evidence="2 4" key="3">
    <citation type="submission" date="2016-10" db="EMBL/GenBank/DDBJ databases">
        <authorList>
            <person name="Varghese N."/>
            <person name="Submissions S."/>
        </authorList>
    </citation>
    <scope>NUCLEOTIDE SEQUENCE [LARGE SCALE GENOMIC DNA]</scope>
    <source>
        <strain evidence="2 4">ATCC 33218</strain>
    </source>
</reference>
<reference evidence="3" key="2">
    <citation type="submission" date="2014-09" db="EMBL/GenBank/DDBJ databases">
        <authorList>
            <person name="Gomez-Valero L."/>
        </authorList>
    </citation>
    <scope>NUCLEOTIDE SEQUENCE [LARGE SCALE GENOMIC DNA]</scope>
    <source>
        <strain evidence="3">ATCC33218</strain>
    </source>
</reference>
<accession>A0A098GHL3</accession>
<dbReference type="OrthoDB" id="9985568at2"/>